<evidence type="ECO:0000259" key="5">
    <source>
        <dbReference type="PROSITE" id="PS51063"/>
    </source>
</evidence>
<dbReference type="InterPro" id="IPR018488">
    <property type="entry name" value="cNMP-bd_CS"/>
</dbReference>
<evidence type="ECO:0000256" key="1">
    <source>
        <dbReference type="ARBA" id="ARBA00023015"/>
    </source>
</evidence>
<dbReference type="GO" id="GO:0003700">
    <property type="term" value="F:DNA-binding transcription factor activity"/>
    <property type="evidence" value="ECO:0007669"/>
    <property type="project" value="TreeGrafter"/>
</dbReference>
<protein>
    <submittedName>
        <fullName evidence="6">Unannotated protein</fullName>
    </submittedName>
</protein>
<dbReference type="InterPro" id="IPR014710">
    <property type="entry name" value="RmlC-like_jellyroll"/>
</dbReference>
<dbReference type="GO" id="GO:0005829">
    <property type="term" value="C:cytosol"/>
    <property type="evidence" value="ECO:0007669"/>
    <property type="project" value="TreeGrafter"/>
</dbReference>
<keyword evidence="2" id="KW-0238">DNA-binding</keyword>
<feature type="domain" description="HTH crp-type" evidence="5">
    <location>
        <begin position="185"/>
        <end position="251"/>
    </location>
</feature>
<dbReference type="InterPro" id="IPR036388">
    <property type="entry name" value="WH-like_DNA-bd_sf"/>
</dbReference>
<dbReference type="SMART" id="SM00100">
    <property type="entry name" value="cNMP"/>
    <property type="match status" value="1"/>
</dbReference>
<sequence length="258" mass="28843">MNPALPSDLPALTFPQATAQARRPSTASEVTSFIGTMENVTDMDLLRGVELFDQFDEDDHRQLADASETVVLTRSDVVFAEGVEADACYVVISGRVAISNKSFDGRESMIAMMERGDLFGEMGLFDGLGRSAEARSLEPSAVIRIPYDVLRSIWENKPELLWSVVRLLSQRIRSTDEALADSFFLDVTGRTAKHLLELAGDLDEFEIPITQEELAGLVGASRERVNKAIASFLKLGWIEQNDRSYRILKRRELEIRSR</sequence>
<dbReference type="CDD" id="cd00038">
    <property type="entry name" value="CAP_ED"/>
    <property type="match status" value="1"/>
</dbReference>
<dbReference type="InterPro" id="IPR000595">
    <property type="entry name" value="cNMP-bd_dom"/>
</dbReference>
<dbReference type="PROSITE" id="PS00889">
    <property type="entry name" value="CNMP_BINDING_2"/>
    <property type="match status" value="1"/>
</dbReference>
<gene>
    <name evidence="6" type="ORF">UFOPK1358_01873</name>
</gene>
<organism evidence="6">
    <name type="scientific">freshwater metagenome</name>
    <dbReference type="NCBI Taxonomy" id="449393"/>
    <lineage>
        <taxon>unclassified sequences</taxon>
        <taxon>metagenomes</taxon>
        <taxon>ecological metagenomes</taxon>
    </lineage>
</organism>
<dbReference type="Pfam" id="PF13545">
    <property type="entry name" value="HTH_Crp_2"/>
    <property type="match status" value="1"/>
</dbReference>
<accession>A0A6J6CVZ3</accession>
<dbReference type="PROSITE" id="PS50042">
    <property type="entry name" value="CNMP_BINDING_3"/>
    <property type="match status" value="1"/>
</dbReference>
<dbReference type="InterPro" id="IPR036390">
    <property type="entry name" value="WH_DNA-bd_sf"/>
</dbReference>
<dbReference type="EMBL" id="CAEZSF010000257">
    <property type="protein sequence ID" value="CAB4555254.1"/>
    <property type="molecule type" value="Genomic_DNA"/>
</dbReference>
<dbReference type="Pfam" id="PF00027">
    <property type="entry name" value="cNMP_binding"/>
    <property type="match status" value="1"/>
</dbReference>
<dbReference type="PROSITE" id="PS51063">
    <property type="entry name" value="HTH_CRP_2"/>
    <property type="match status" value="1"/>
</dbReference>
<dbReference type="InterPro" id="IPR012318">
    <property type="entry name" value="HTH_CRP"/>
</dbReference>
<dbReference type="AlphaFoldDB" id="A0A6J6CVZ3"/>
<dbReference type="InterPro" id="IPR050397">
    <property type="entry name" value="Env_Response_Regulators"/>
</dbReference>
<dbReference type="Gene3D" id="1.10.10.10">
    <property type="entry name" value="Winged helix-like DNA-binding domain superfamily/Winged helix DNA-binding domain"/>
    <property type="match status" value="1"/>
</dbReference>
<dbReference type="SUPFAM" id="SSF46785">
    <property type="entry name" value="Winged helix' DNA-binding domain"/>
    <property type="match status" value="1"/>
</dbReference>
<dbReference type="InterPro" id="IPR018490">
    <property type="entry name" value="cNMP-bd_dom_sf"/>
</dbReference>
<dbReference type="SMART" id="SM00419">
    <property type="entry name" value="HTH_CRP"/>
    <property type="match status" value="1"/>
</dbReference>
<evidence type="ECO:0000256" key="3">
    <source>
        <dbReference type="ARBA" id="ARBA00023163"/>
    </source>
</evidence>
<evidence type="ECO:0000259" key="4">
    <source>
        <dbReference type="PROSITE" id="PS50042"/>
    </source>
</evidence>
<dbReference type="PANTHER" id="PTHR24567:SF74">
    <property type="entry name" value="HTH-TYPE TRANSCRIPTIONAL REGULATOR ARCR"/>
    <property type="match status" value="1"/>
</dbReference>
<dbReference type="Gene3D" id="2.60.120.10">
    <property type="entry name" value="Jelly Rolls"/>
    <property type="match status" value="1"/>
</dbReference>
<evidence type="ECO:0000313" key="6">
    <source>
        <dbReference type="EMBL" id="CAB4555254.1"/>
    </source>
</evidence>
<proteinExistence type="predicted"/>
<dbReference type="PANTHER" id="PTHR24567">
    <property type="entry name" value="CRP FAMILY TRANSCRIPTIONAL REGULATORY PROTEIN"/>
    <property type="match status" value="1"/>
</dbReference>
<keyword evidence="1" id="KW-0805">Transcription regulation</keyword>
<reference evidence="6" key="1">
    <citation type="submission" date="2020-05" db="EMBL/GenBank/DDBJ databases">
        <authorList>
            <person name="Chiriac C."/>
            <person name="Salcher M."/>
            <person name="Ghai R."/>
            <person name="Kavagutti S V."/>
        </authorList>
    </citation>
    <scope>NUCLEOTIDE SEQUENCE</scope>
</reference>
<feature type="domain" description="Cyclic nucleotide-binding" evidence="4">
    <location>
        <begin position="51"/>
        <end position="153"/>
    </location>
</feature>
<dbReference type="GO" id="GO:0003677">
    <property type="term" value="F:DNA binding"/>
    <property type="evidence" value="ECO:0007669"/>
    <property type="project" value="UniProtKB-KW"/>
</dbReference>
<dbReference type="SUPFAM" id="SSF51206">
    <property type="entry name" value="cAMP-binding domain-like"/>
    <property type="match status" value="1"/>
</dbReference>
<evidence type="ECO:0000256" key="2">
    <source>
        <dbReference type="ARBA" id="ARBA00023125"/>
    </source>
</evidence>
<name>A0A6J6CVZ3_9ZZZZ</name>
<keyword evidence="3" id="KW-0804">Transcription</keyword>